<feature type="transmembrane region" description="Helical" evidence="1">
    <location>
        <begin position="324"/>
        <end position="340"/>
    </location>
</feature>
<proteinExistence type="predicted"/>
<dbReference type="EMBL" id="CAEZTF010000068">
    <property type="protein sequence ID" value="CAB4559822.1"/>
    <property type="molecule type" value="Genomic_DNA"/>
</dbReference>
<feature type="transmembrane region" description="Helical" evidence="1">
    <location>
        <begin position="114"/>
        <end position="132"/>
    </location>
</feature>
<keyword evidence="1" id="KW-1133">Transmembrane helix</keyword>
<organism evidence="2">
    <name type="scientific">freshwater metagenome</name>
    <dbReference type="NCBI Taxonomy" id="449393"/>
    <lineage>
        <taxon>unclassified sequences</taxon>
        <taxon>metagenomes</taxon>
        <taxon>ecological metagenomes</taxon>
    </lineage>
</organism>
<protein>
    <submittedName>
        <fullName evidence="2">Unannotated protein</fullName>
    </submittedName>
</protein>
<gene>
    <name evidence="2" type="ORF">UFOPK1618_00451</name>
</gene>
<evidence type="ECO:0000313" key="2">
    <source>
        <dbReference type="EMBL" id="CAB4559822.1"/>
    </source>
</evidence>
<reference evidence="2" key="1">
    <citation type="submission" date="2020-05" db="EMBL/GenBank/DDBJ databases">
        <authorList>
            <person name="Chiriac C."/>
            <person name="Salcher M."/>
            <person name="Ghai R."/>
            <person name="Kavagutti S V."/>
        </authorList>
    </citation>
    <scope>NUCLEOTIDE SEQUENCE</scope>
</reference>
<feature type="transmembrane region" description="Helical" evidence="1">
    <location>
        <begin position="197"/>
        <end position="222"/>
    </location>
</feature>
<feature type="transmembrane region" description="Helical" evidence="1">
    <location>
        <begin position="86"/>
        <end position="108"/>
    </location>
</feature>
<dbReference type="AlphaFoldDB" id="A0A6J6D7M6"/>
<feature type="transmembrane region" description="Helical" evidence="1">
    <location>
        <begin position="378"/>
        <end position="397"/>
    </location>
</feature>
<keyword evidence="1" id="KW-0812">Transmembrane</keyword>
<sequence>MLGNRVLVNRLNFLALSVATLTVPFLHLAISQLFPQVLPMNDVLLYGYWLQMMQTGDPIFGIQQNFVYPYVALVPMVLAKLLGGGAGILVGWSVLVALLNFFATAFLAKWGRGTAAGFAAAWAWVLFLFILGPAGVGRIDAIAASVAVVGLVAFASGRVGMAMVAFTIGAWVKIWPVALAAAAFFSDKSKKAMTNSIAYTLSAIVLFALFAGGNSSVLSFVFTQGGRGIQIESPIAMFWIWAAKLGVPDVGIYYDREIITNQVYGAFVDEVSALSTLVLVVALLITVALTWRASRAGADRNQIFALASLTGVLDLIVFNKVGSPQFMAWLALPLIALIFFKVNKSWFAVTSIFAIGVLTNLVYPVFYMDLMGLGDWSVALLTVRNVLLIALLVHANIRLSALAKAPKIQTTNQAAL</sequence>
<keyword evidence="1" id="KW-0472">Membrane</keyword>
<name>A0A6J6D7M6_9ZZZZ</name>
<accession>A0A6J6D7M6</accession>
<feature type="transmembrane region" description="Helical" evidence="1">
    <location>
        <begin position="271"/>
        <end position="291"/>
    </location>
</feature>
<evidence type="ECO:0000256" key="1">
    <source>
        <dbReference type="SAM" id="Phobius"/>
    </source>
</evidence>
<feature type="transmembrane region" description="Helical" evidence="1">
    <location>
        <begin position="347"/>
        <end position="366"/>
    </location>
</feature>
<feature type="transmembrane region" description="Helical" evidence="1">
    <location>
        <begin position="163"/>
        <end position="185"/>
    </location>
</feature>
<feature type="transmembrane region" description="Helical" evidence="1">
    <location>
        <begin position="139"/>
        <end position="157"/>
    </location>
</feature>